<dbReference type="EMBL" id="WIUZ02000017">
    <property type="protein sequence ID" value="KAF9780125.1"/>
    <property type="molecule type" value="Genomic_DNA"/>
</dbReference>
<evidence type="ECO:0000313" key="2">
    <source>
        <dbReference type="EMBL" id="KAF9780125.1"/>
    </source>
</evidence>
<sequence length="398" mass="43818">MSSFDKISLPEFLMQLTSNKIPHTKAIQIASKIYKTHHTRAALAGLTDFSLKSLGIEEKDLRRLSLVAFKKADWAVTSTKTASPTEMRSSVHPKVGDIKSMGSASGLGTPKATPLKPSSSGSTSPLKRKRSTVDDNELPDRPPEEMESAKCGNFDFKEILDEDLLKIKGTVINRAPIMTAWAAIVAERLGFEREEALSIAFVYTDMNAVSKGLSIGVYSPGKGKEAQLSTDGAQPYVGLMGRRIPLYRSQLSYDRSQWRALSSGKEVPPLNAYKYVTSSMKQTTPYILGAMRLLAESYDPEELNQKGFSLYCSFRPDIEPGKSGWGKRGKVPCEVILKLRKVKANGEGENVASSVNENAKPLPTIRHIPKFEEGGEPLSRKPRVDNTGELDEDELFSE</sequence>
<gene>
    <name evidence="2" type="ORF">BJ322DRAFT_312582</name>
</gene>
<reference evidence="2" key="2">
    <citation type="submission" date="2020-11" db="EMBL/GenBank/DDBJ databases">
        <authorList>
            <consortium name="DOE Joint Genome Institute"/>
            <person name="Kuo A."/>
            <person name="Miyauchi S."/>
            <person name="Kiss E."/>
            <person name="Drula E."/>
            <person name="Kohler A."/>
            <person name="Sanchez-Garcia M."/>
            <person name="Andreopoulos B."/>
            <person name="Barry K.W."/>
            <person name="Bonito G."/>
            <person name="Buee M."/>
            <person name="Carver A."/>
            <person name="Chen C."/>
            <person name="Cichocki N."/>
            <person name="Clum A."/>
            <person name="Culley D."/>
            <person name="Crous P.W."/>
            <person name="Fauchery L."/>
            <person name="Girlanda M."/>
            <person name="Hayes R."/>
            <person name="Keri Z."/>
            <person name="Labutti K."/>
            <person name="Lipzen A."/>
            <person name="Lombard V."/>
            <person name="Magnuson J."/>
            <person name="Maillard F."/>
            <person name="Morin E."/>
            <person name="Murat C."/>
            <person name="Nolan M."/>
            <person name="Ohm R."/>
            <person name="Pangilinan J."/>
            <person name="Pereira M."/>
            <person name="Perotto S."/>
            <person name="Peter M."/>
            <person name="Riley R."/>
            <person name="Sitrit Y."/>
            <person name="Stielow B."/>
            <person name="Szollosi G."/>
            <person name="Zifcakova L."/>
            <person name="Stursova M."/>
            <person name="Spatafora J.W."/>
            <person name="Tedersoo L."/>
            <person name="Vaario L.-M."/>
            <person name="Yamada A."/>
            <person name="Yan M."/>
            <person name="Wang P."/>
            <person name="Xu J."/>
            <person name="Bruns T."/>
            <person name="Baldrian P."/>
            <person name="Vilgalys R."/>
            <person name="Henrissat B."/>
            <person name="Grigoriev I.V."/>
            <person name="Hibbett D."/>
            <person name="Nagy L.G."/>
            <person name="Martin F.M."/>
        </authorList>
    </citation>
    <scope>NUCLEOTIDE SEQUENCE</scope>
    <source>
        <strain evidence="2">UH-Tt-Lm1</strain>
    </source>
</reference>
<keyword evidence="3" id="KW-1185">Reference proteome</keyword>
<feature type="region of interest" description="Disordered" evidence="1">
    <location>
        <begin position="350"/>
        <end position="398"/>
    </location>
</feature>
<name>A0A9P6H6M5_9AGAM</name>
<proteinExistence type="predicted"/>
<protein>
    <submittedName>
        <fullName evidence="2">Uncharacterized protein</fullName>
    </submittedName>
</protein>
<organism evidence="2 3">
    <name type="scientific">Thelephora terrestris</name>
    <dbReference type="NCBI Taxonomy" id="56493"/>
    <lineage>
        <taxon>Eukaryota</taxon>
        <taxon>Fungi</taxon>
        <taxon>Dikarya</taxon>
        <taxon>Basidiomycota</taxon>
        <taxon>Agaricomycotina</taxon>
        <taxon>Agaricomycetes</taxon>
        <taxon>Thelephorales</taxon>
        <taxon>Thelephoraceae</taxon>
        <taxon>Thelephora</taxon>
    </lineage>
</organism>
<feature type="compositionally biased region" description="Basic and acidic residues" evidence="1">
    <location>
        <begin position="369"/>
        <end position="386"/>
    </location>
</feature>
<evidence type="ECO:0000313" key="3">
    <source>
        <dbReference type="Proteomes" id="UP000736335"/>
    </source>
</evidence>
<dbReference type="Proteomes" id="UP000736335">
    <property type="component" value="Unassembled WGS sequence"/>
</dbReference>
<dbReference type="OrthoDB" id="514070at2759"/>
<comment type="caution">
    <text evidence="2">The sequence shown here is derived from an EMBL/GenBank/DDBJ whole genome shotgun (WGS) entry which is preliminary data.</text>
</comment>
<reference evidence="2" key="1">
    <citation type="journal article" date="2020" name="Nat. Commun.">
        <title>Large-scale genome sequencing of mycorrhizal fungi provides insights into the early evolution of symbiotic traits.</title>
        <authorList>
            <person name="Miyauchi S."/>
            <person name="Kiss E."/>
            <person name="Kuo A."/>
            <person name="Drula E."/>
            <person name="Kohler A."/>
            <person name="Sanchez-Garcia M."/>
            <person name="Morin E."/>
            <person name="Andreopoulos B."/>
            <person name="Barry K.W."/>
            <person name="Bonito G."/>
            <person name="Buee M."/>
            <person name="Carver A."/>
            <person name="Chen C."/>
            <person name="Cichocki N."/>
            <person name="Clum A."/>
            <person name="Culley D."/>
            <person name="Crous P.W."/>
            <person name="Fauchery L."/>
            <person name="Girlanda M."/>
            <person name="Hayes R.D."/>
            <person name="Keri Z."/>
            <person name="LaButti K."/>
            <person name="Lipzen A."/>
            <person name="Lombard V."/>
            <person name="Magnuson J."/>
            <person name="Maillard F."/>
            <person name="Murat C."/>
            <person name="Nolan M."/>
            <person name="Ohm R.A."/>
            <person name="Pangilinan J."/>
            <person name="Pereira M.F."/>
            <person name="Perotto S."/>
            <person name="Peter M."/>
            <person name="Pfister S."/>
            <person name="Riley R."/>
            <person name="Sitrit Y."/>
            <person name="Stielow J.B."/>
            <person name="Szollosi G."/>
            <person name="Zifcakova L."/>
            <person name="Stursova M."/>
            <person name="Spatafora J.W."/>
            <person name="Tedersoo L."/>
            <person name="Vaario L.M."/>
            <person name="Yamada A."/>
            <person name="Yan M."/>
            <person name="Wang P."/>
            <person name="Xu J."/>
            <person name="Bruns T."/>
            <person name="Baldrian P."/>
            <person name="Vilgalys R."/>
            <person name="Dunand C."/>
            <person name="Henrissat B."/>
            <person name="Grigoriev I.V."/>
            <person name="Hibbett D."/>
            <person name="Nagy L.G."/>
            <person name="Martin F.M."/>
        </authorList>
    </citation>
    <scope>NUCLEOTIDE SEQUENCE</scope>
    <source>
        <strain evidence="2">UH-Tt-Lm1</strain>
    </source>
</reference>
<evidence type="ECO:0000256" key="1">
    <source>
        <dbReference type="SAM" id="MobiDB-lite"/>
    </source>
</evidence>
<feature type="compositionally biased region" description="Basic and acidic residues" evidence="1">
    <location>
        <begin position="138"/>
        <end position="148"/>
    </location>
</feature>
<feature type="compositionally biased region" description="Acidic residues" evidence="1">
    <location>
        <begin position="388"/>
        <end position="398"/>
    </location>
</feature>
<accession>A0A9P6H6M5</accession>
<feature type="compositionally biased region" description="Polar residues" evidence="1">
    <location>
        <begin position="116"/>
        <end position="125"/>
    </location>
</feature>
<feature type="region of interest" description="Disordered" evidence="1">
    <location>
        <begin position="80"/>
        <end position="150"/>
    </location>
</feature>
<dbReference type="AlphaFoldDB" id="A0A9P6H6M5"/>